<reference evidence="2 3" key="1">
    <citation type="submission" date="2019-12" db="EMBL/GenBank/DDBJ databases">
        <title>Whole-genome analyses of novel actinobacteria.</title>
        <authorList>
            <person name="Sahin N."/>
            <person name="Saygin H."/>
        </authorList>
    </citation>
    <scope>NUCLEOTIDE SEQUENCE [LARGE SCALE GENOMIC DNA]</scope>
    <source>
        <strain evidence="2 3">KC615</strain>
    </source>
</reference>
<dbReference type="RefSeq" id="WP_160800330.1">
    <property type="nucleotide sequence ID" value="NZ_WUUL01000002.1"/>
</dbReference>
<sequence length="89" mass="10260">MHSRKRSDQLHYVITYRNRTTGNTSKRCVNKSPKALEERKKDSRRGTLAEEIVEVNETVEDGQTCPNCKKVIKSEIIFKRKAGRPPTSK</sequence>
<protein>
    <submittedName>
        <fullName evidence="2">Uncharacterized protein</fullName>
    </submittedName>
</protein>
<dbReference type="EMBL" id="WUUL01000002">
    <property type="protein sequence ID" value="MXQ52996.1"/>
    <property type="molecule type" value="Genomic_DNA"/>
</dbReference>
<accession>A0A6I4VSU8</accession>
<dbReference type="Proteomes" id="UP000430692">
    <property type="component" value="Unassembled WGS sequence"/>
</dbReference>
<dbReference type="AlphaFoldDB" id="A0A6I4VSU8"/>
<keyword evidence="3" id="KW-1185">Reference proteome</keyword>
<comment type="caution">
    <text evidence="2">The sequence shown here is derived from an EMBL/GenBank/DDBJ whole genome shotgun (WGS) entry which is preliminary data.</text>
</comment>
<gene>
    <name evidence="2" type="ORF">GSM42_04455</name>
</gene>
<evidence type="ECO:0000256" key="1">
    <source>
        <dbReference type="SAM" id="MobiDB-lite"/>
    </source>
</evidence>
<feature type="region of interest" description="Disordered" evidence="1">
    <location>
        <begin position="23"/>
        <end position="45"/>
    </location>
</feature>
<feature type="compositionally biased region" description="Basic and acidic residues" evidence="1">
    <location>
        <begin position="34"/>
        <end position="45"/>
    </location>
</feature>
<name>A0A6I4VSU8_9BACL</name>
<evidence type="ECO:0000313" key="2">
    <source>
        <dbReference type="EMBL" id="MXQ52996.1"/>
    </source>
</evidence>
<organism evidence="2 3">
    <name type="scientific">Shimazuella alba</name>
    <dbReference type="NCBI Taxonomy" id="2690964"/>
    <lineage>
        <taxon>Bacteria</taxon>
        <taxon>Bacillati</taxon>
        <taxon>Bacillota</taxon>
        <taxon>Bacilli</taxon>
        <taxon>Bacillales</taxon>
        <taxon>Thermoactinomycetaceae</taxon>
        <taxon>Shimazuella</taxon>
    </lineage>
</organism>
<proteinExistence type="predicted"/>
<evidence type="ECO:0000313" key="3">
    <source>
        <dbReference type="Proteomes" id="UP000430692"/>
    </source>
</evidence>